<organism evidence="2 3">
    <name type="scientific">Streptomyces coelicoflavus</name>
    <dbReference type="NCBI Taxonomy" id="285562"/>
    <lineage>
        <taxon>Bacteria</taxon>
        <taxon>Bacillati</taxon>
        <taxon>Actinomycetota</taxon>
        <taxon>Actinomycetes</taxon>
        <taxon>Kitasatosporales</taxon>
        <taxon>Streptomycetaceae</taxon>
        <taxon>Streptomyces</taxon>
    </lineage>
</organism>
<dbReference type="InterPro" id="IPR002645">
    <property type="entry name" value="STAS_dom"/>
</dbReference>
<sequence>MPMIPEAEPLQILPSTDPYTLRLALVGDLDHEVGDEVLDRARKALRGCEGVRSLRLNCRELEMADSTGLSVLLQLRRDAHEAGIRFHLDDTRPVLERLLRITGTHDYLTCASAACLPPEAEAAIETGEGESGS</sequence>
<name>A0A6N9UHJ1_9ACTN</name>
<dbReference type="Gene3D" id="3.30.750.24">
    <property type="entry name" value="STAS domain"/>
    <property type="match status" value="1"/>
</dbReference>
<dbReference type="CDD" id="cd07043">
    <property type="entry name" value="STAS_anti-anti-sigma_factors"/>
    <property type="match status" value="1"/>
</dbReference>
<evidence type="ECO:0000259" key="1">
    <source>
        <dbReference type="PROSITE" id="PS50801"/>
    </source>
</evidence>
<dbReference type="InterPro" id="IPR058548">
    <property type="entry name" value="MlaB-like_STAS"/>
</dbReference>
<comment type="caution">
    <text evidence="2">The sequence shown here is derived from an EMBL/GenBank/DDBJ whole genome shotgun (WGS) entry which is preliminary data.</text>
</comment>
<dbReference type="AlphaFoldDB" id="A0A6N9UHJ1"/>
<dbReference type="Proteomes" id="UP000469545">
    <property type="component" value="Unassembled WGS sequence"/>
</dbReference>
<evidence type="ECO:0000313" key="2">
    <source>
        <dbReference type="EMBL" id="NEB17095.1"/>
    </source>
</evidence>
<reference evidence="2 3" key="1">
    <citation type="submission" date="2020-01" db="EMBL/GenBank/DDBJ databases">
        <title>Insect and environment-associated Actinomycetes.</title>
        <authorList>
            <person name="Currrie C."/>
            <person name="Chevrette M."/>
            <person name="Carlson C."/>
            <person name="Stubbendieck R."/>
            <person name="Wendt-Pienkowski E."/>
        </authorList>
    </citation>
    <scope>NUCLEOTIDE SEQUENCE [LARGE SCALE GENOMIC DNA]</scope>
    <source>
        <strain evidence="2 3">SID14172</strain>
    </source>
</reference>
<evidence type="ECO:0000313" key="3">
    <source>
        <dbReference type="Proteomes" id="UP000469545"/>
    </source>
</evidence>
<dbReference type="PROSITE" id="PS50801">
    <property type="entry name" value="STAS"/>
    <property type="match status" value="1"/>
</dbReference>
<keyword evidence="3" id="KW-1185">Reference proteome</keyword>
<dbReference type="InterPro" id="IPR036513">
    <property type="entry name" value="STAS_dom_sf"/>
</dbReference>
<accession>A0A6N9UHJ1</accession>
<gene>
    <name evidence="2" type="ORF">G3I46_11275</name>
</gene>
<protein>
    <submittedName>
        <fullName evidence="2">STAS domain-containing protein</fullName>
    </submittedName>
</protein>
<feature type="domain" description="STAS" evidence="1">
    <location>
        <begin position="23"/>
        <end position="127"/>
    </location>
</feature>
<dbReference type="Pfam" id="PF13466">
    <property type="entry name" value="STAS_2"/>
    <property type="match status" value="1"/>
</dbReference>
<dbReference type="SUPFAM" id="SSF52091">
    <property type="entry name" value="SpoIIaa-like"/>
    <property type="match status" value="1"/>
</dbReference>
<proteinExistence type="predicted"/>
<dbReference type="EMBL" id="JAAGMB010000252">
    <property type="protein sequence ID" value="NEB17095.1"/>
    <property type="molecule type" value="Genomic_DNA"/>
</dbReference>